<keyword evidence="1" id="KW-0472">Membrane</keyword>
<sequence length="137" mass="15146">MRKTIILTALVLAVIAAIMATRSTYYYAYIPGLLAIALGFYGMQLSKDHIQHKKTAQLAILLGGLAICLSSYNLIFSSNPESIPSQATEKIEESIPEEEEEMEEDFSDEELDAVENEIMPSIKKIDSVPPPANIIKK</sequence>
<organism evidence="2 3">
    <name type="scientific">Formosa undariae</name>
    <dbReference type="NCBI Taxonomy" id="1325436"/>
    <lineage>
        <taxon>Bacteria</taxon>
        <taxon>Pseudomonadati</taxon>
        <taxon>Bacteroidota</taxon>
        <taxon>Flavobacteriia</taxon>
        <taxon>Flavobacteriales</taxon>
        <taxon>Flavobacteriaceae</taxon>
        <taxon>Formosa</taxon>
    </lineage>
</organism>
<proteinExistence type="predicted"/>
<keyword evidence="1" id="KW-1133">Transmembrane helix</keyword>
<keyword evidence="1" id="KW-0812">Transmembrane</keyword>
<comment type="caution">
    <text evidence="2">The sequence shown here is derived from an EMBL/GenBank/DDBJ whole genome shotgun (WGS) entry which is preliminary data.</text>
</comment>
<feature type="transmembrane region" description="Helical" evidence="1">
    <location>
        <begin position="55"/>
        <end position="75"/>
    </location>
</feature>
<dbReference type="Proteomes" id="UP001589605">
    <property type="component" value="Unassembled WGS sequence"/>
</dbReference>
<reference evidence="2 3" key="1">
    <citation type="submission" date="2024-09" db="EMBL/GenBank/DDBJ databases">
        <authorList>
            <person name="Sun Q."/>
            <person name="Mori K."/>
        </authorList>
    </citation>
    <scope>NUCLEOTIDE SEQUENCE [LARGE SCALE GENOMIC DNA]</scope>
    <source>
        <strain evidence="2 3">CECT 8286</strain>
    </source>
</reference>
<feature type="transmembrane region" description="Helical" evidence="1">
    <location>
        <begin position="26"/>
        <end position="43"/>
    </location>
</feature>
<keyword evidence="3" id="KW-1185">Reference proteome</keyword>
<dbReference type="EMBL" id="JBHMEZ010000003">
    <property type="protein sequence ID" value="MFB9052814.1"/>
    <property type="molecule type" value="Genomic_DNA"/>
</dbReference>
<evidence type="ECO:0000256" key="1">
    <source>
        <dbReference type="SAM" id="Phobius"/>
    </source>
</evidence>
<accession>A0ABV5F068</accession>
<evidence type="ECO:0008006" key="4">
    <source>
        <dbReference type="Google" id="ProtNLM"/>
    </source>
</evidence>
<name>A0ABV5F068_9FLAO</name>
<evidence type="ECO:0000313" key="3">
    <source>
        <dbReference type="Proteomes" id="UP001589605"/>
    </source>
</evidence>
<protein>
    <recommendedName>
        <fullName evidence="4">FUSC family protein</fullName>
    </recommendedName>
</protein>
<evidence type="ECO:0000313" key="2">
    <source>
        <dbReference type="EMBL" id="MFB9052814.1"/>
    </source>
</evidence>
<dbReference type="RefSeq" id="WP_382381990.1">
    <property type="nucleotide sequence ID" value="NZ_JBHMEZ010000003.1"/>
</dbReference>
<gene>
    <name evidence="2" type="ORF">ACFFVB_06940</name>
</gene>